<dbReference type="InterPro" id="IPR000850">
    <property type="entry name" value="Adenylat/UMP-CMP_kin"/>
</dbReference>
<sequence length="383" mass="42689">MPLSRSIFLSRSGSAAARHVLRLASGSQPPRLAVGQEAASSPFIRAYSSAPPPPPPNRNRNNSEIKVLPILAILAVGSGVYAFLIKSRTPKDVKPGNGKGTQSAKLVKDYGFSHLSAGDLLRAEQDREGSQYGDLIRHNIREGIIVPMEITVTLLSNAMAAILEEKKKKDENSGEQTSRFLIDGFPRKMDQAIYFEETVCPSAGTLFLSCPEDVMLDRLLKRGETSGRDDDNIESIKKRFRVFEETSMPVVNYYEKMGKVMSVSAVGTETEVTARIHKEIESRGIVQPKDIIIKSSGMYLPLDIQIVYTGPVIEFTRECQTPPGCQTSSLKPQKIEMPIYGPTPMLRPPQTNKPTSIRIGLIETTHLKKKLRKYPYFDWYDMR</sequence>
<dbReference type="InterPro" id="IPR033690">
    <property type="entry name" value="Adenylat_kinase_CS"/>
</dbReference>
<dbReference type="GO" id="GO:0005524">
    <property type="term" value="F:ATP binding"/>
    <property type="evidence" value="ECO:0007669"/>
    <property type="project" value="InterPro"/>
</dbReference>
<evidence type="ECO:0000256" key="1">
    <source>
        <dbReference type="ARBA" id="ARBA00022679"/>
    </source>
</evidence>
<dbReference type="RefSeq" id="XP_003023290.1">
    <property type="nucleotide sequence ID" value="XM_003023244.1"/>
</dbReference>
<comment type="similarity">
    <text evidence="4">Belongs to the adenylate kinase family.</text>
</comment>
<keyword evidence="2" id="KW-0547">Nucleotide-binding</keyword>
<dbReference type="Pfam" id="PF00406">
    <property type="entry name" value="ADK"/>
    <property type="match status" value="1"/>
</dbReference>
<gene>
    <name evidence="5" type="ORF">TRV_02564</name>
</gene>
<accession>D4D641</accession>
<evidence type="ECO:0008006" key="7">
    <source>
        <dbReference type="Google" id="ProtNLM"/>
    </source>
</evidence>
<dbReference type="CDD" id="cd01428">
    <property type="entry name" value="ADK"/>
    <property type="match status" value="1"/>
</dbReference>
<dbReference type="PROSITE" id="PS00113">
    <property type="entry name" value="ADENYLATE_KINASE"/>
    <property type="match status" value="1"/>
</dbReference>
<evidence type="ECO:0000256" key="4">
    <source>
        <dbReference type="RuleBase" id="RU003330"/>
    </source>
</evidence>
<dbReference type="SUPFAM" id="SSF52540">
    <property type="entry name" value="P-loop containing nucleoside triphosphate hydrolases"/>
    <property type="match status" value="1"/>
</dbReference>
<dbReference type="HOGENOM" id="CLU_721968_0_0_1"/>
<keyword evidence="1 4" id="KW-0808">Transferase</keyword>
<dbReference type="PRINTS" id="PR00094">
    <property type="entry name" value="ADENYLTKNASE"/>
</dbReference>
<organism evidence="5 6">
    <name type="scientific">Trichophyton verrucosum (strain HKI 0517)</name>
    <dbReference type="NCBI Taxonomy" id="663202"/>
    <lineage>
        <taxon>Eukaryota</taxon>
        <taxon>Fungi</taxon>
        <taxon>Dikarya</taxon>
        <taxon>Ascomycota</taxon>
        <taxon>Pezizomycotina</taxon>
        <taxon>Eurotiomycetes</taxon>
        <taxon>Eurotiomycetidae</taxon>
        <taxon>Onygenales</taxon>
        <taxon>Arthrodermataceae</taxon>
        <taxon>Trichophyton</taxon>
    </lineage>
</organism>
<dbReference type="GeneID" id="9583310"/>
<dbReference type="AlphaFoldDB" id="D4D641"/>
<dbReference type="GO" id="GO:0006139">
    <property type="term" value="P:nucleobase-containing compound metabolic process"/>
    <property type="evidence" value="ECO:0007669"/>
    <property type="project" value="InterPro"/>
</dbReference>
<evidence type="ECO:0000256" key="3">
    <source>
        <dbReference type="ARBA" id="ARBA00022777"/>
    </source>
</evidence>
<keyword evidence="6" id="KW-1185">Reference proteome</keyword>
<dbReference type="KEGG" id="tve:TRV_02564"/>
<dbReference type="HAMAP" id="MF_00235">
    <property type="entry name" value="Adenylate_kinase_Adk"/>
    <property type="match status" value="1"/>
</dbReference>
<evidence type="ECO:0000313" key="5">
    <source>
        <dbReference type="EMBL" id="EFE42672.1"/>
    </source>
</evidence>
<proteinExistence type="inferred from homology"/>
<dbReference type="OrthoDB" id="442176at2759"/>
<name>D4D641_TRIVH</name>
<evidence type="ECO:0000256" key="2">
    <source>
        <dbReference type="ARBA" id="ARBA00022741"/>
    </source>
</evidence>
<dbReference type="Proteomes" id="UP000008383">
    <property type="component" value="Unassembled WGS sequence"/>
</dbReference>
<dbReference type="InterPro" id="IPR027417">
    <property type="entry name" value="P-loop_NTPase"/>
</dbReference>
<evidence type="ECO:0000313" key="6">
    <source>
        <dbReference type="Proteomes" id="UP000008383"/>
    </source>
</evidence>
<dbReference type="PANTHER" id="PTHR23359">
    <property type="entry name" value="NUCLEOTIDE KINASE"/>
    <property type="match status" value="1"/>
</dbReference>
<reference evidence="6" key="1">
    <citation type="journal article" date="2011" name="Genome Biol.">
        <title>Comparative and functional genomics provide insights into the pathogenicity of dermatophytic fungi.</title>
        <authorList>
            <person name="Burmester A."/>
            <person name="Shelest E."/>
            <person name="Gloeckner G."/>
            <person name="Heddergott C."/>
            <person name="Schindler S."/>
            <person name="Staib P."/>
            <person name="Heidel A."/>
            <person name="Felder M."/>
            <person name="Petzold A."/>
            <person name="Szafranski K."/>
            <person name="Feuermann M."/>
            <person name="Pedruzzi I."/>
            <person name="Priebe S."/>
            <person name="Groth M."/>
            <person name="Winkler R."/>
            <person name="Li W."/>
            <person name="Kniemeyer O."/>
            <person name="Schroeckh V."/>
            <person name="Hertweck C."/>
            <person name="Hube B."/>
            <person name="White T.C."/>
            <person name="Platzer M."/>
            <person name="Guthke R."/>
            <person name="Heitman J."/>
            <person name="Woestemeyer J."/>
            <person name="Zipfel P.F."/>
            <person name="Monod M."/>
            <person name="Brakhage A.A."/>
        </authorList>
    </citation>
    <scope>NUCLEOTIDE SEQUENCE [LARGE SCALE GENOMIC DNA]</scope>
    <source>
        <strain evidence="6">HKI 0517</strain>
    </source>
</reference>
<keyword evidence="3 4" id="KW-0418">Kinase</keyword>
<comment type="caution">
    <text evidence="5">The sequence shown here is derived from an EMBL/GenBank/DDBJ whole genome shotgun (WGS) entry which is preliminary data.</text>
</comment>
<protein>
    <recommendedName>
        <fullName evidence="7">Adenylate kinase</fullName>
    </recommendedName>
</protein>
<dbReference type="GO" id="GO:0019205">
    <property type="term" value="F:nucleobase-containing compound kinase activity"/>
    <property type="evidence" value="ECO:0007669"/>
    <property type="project" value="InterPro"/>
</dbReference>
<dbReference type="Gene3D" id="3.40.50.300">
    <property type="entry name" value="P-loop containing nucleotide triphosphate hydrolases"/>
    <property type="match status" value="1"/>
</dbReference>
<dbReference type="EMBL" id="ACYE01000133">
    <property type="protein sequence ID" value="EFE42672.1"/>
    <property type="molecule type" value="Genomic_DNA"/>
</dbReference>